<name>A0A9N9ACX0_9GLOM</name>
<dbReference type="PROSITE" id="PS50011">
    <property type="entry name" value="PROTEIN_KINASE_DOM"/>
    <property type="match status" value="1"/>
</dbReference>
<feature type="region of interest" description="Disordered" evidence="1">
    <location>
        <begin position="515"/>
        <end position="543"/>
    </location>
</feature>
<dbReference type="Gene3D" id="1.10.510.10">
    <property type="entry name" value="Transferase(Phosphotransferase) domain 1"/>
    <property type="match status" value="1"/>
</dbReference>
<dbReference type="Pfam" id="PF00168">
    <property type="entry name" value="C2"/>
    <property type="match status" value="1"/>
</dbReference>
<dbReference type="PANTHER" id="PTHR24362:SF309">
    <property type="entry name" value="PROTEIN KINASE DOMAIN-CONTAINING PROTEIN"/>
    <property type="match status" value="1"/>
</dbReference>
<evidence type="ECO:0000313" key="4">
    <source>
        <dbReference type="EMBL" id="CAG8525571.1"/>
    </source>
</evidence>
<accession>A0A9N9ACX0</accession>
<comment type="caution">
    <text evidence="4">The sequence shown here is derived from an EMBL/GenBank/DDBJ whole genome shotgun (WGS) entry which is preliminary data.</text>
</comment>
<feature type="domain" description="C2" evidence="2">
    <location>
        <begin position="13"/>
        <end position="141"/>
    </location>
</feature>
<sequence>MSSRSHPNITRSQNGSSSVMIELPKRPARPAILLIKRIQISELQNRNERTKRFLPFGSNSKAKLEFSIDSECCMTTVTETKFKKKTTWSEHLTFDLSPSTKDILSVKCYDMSKGGNEGFCGEAEVRLSSYKDQKNKVNVSLVNHKKQVGRITFNIYFLSGDPPKDVDLSSHDESSSSNDKIGGVLLLKDITCKGMSKRGHLEFVLNDGAKETTEDYWKMSPEICEYAVAFNLNVKKVKLCIQCQFSALLTGFAKTKYEIKSEAWRTLMQTGTIKSGDLSFVENGFDDGSIKFRVSFHALTTFEAIIQEDTTTTTITTIAIPINAKQNEEAQKKLNEINPKIETEQITKVEQKNINRTIEPKEETKQVETSVINDERDLNENNNNQIQNNKDFKTEQITKIETEQIKKVEHISKIIPIEPKEEKKQVTETSQVNDKIDLNESNNNQNQNNNDFKAERTTKGEQKINKTIQTEPKEETKQIVETSRSQRIFNDKRDLNESNNNQNQNNKEFIQYQFEKQQSPNQSRRNTISSTTSSSRYSTRTHTSYASPLETKIVCSRYLILAPVENNVPTTRQSDQDRNQLYKGHDIYCNSDQVIIKVFARQTSWENERKFLCSLRSKYVVKWLNMEVNRSLDGFVSITSYAGDNLEVNNFLFEDLISKNQILLSISRAIEFLHGAKVAHLDLKPTNIICKPNNAYKIRLCDFESAKMFGDYLQSNYFCSYGFSAPEIVQRTDTIQASSAQDIFSLGCIFYFIHTSKRIYDNFEDFKNLTCFNHVHGDIFDERAANIMLQMLDF</sequence>
<gene>
    <name evidence="4" type="ORF">AGERDE_LOCUS5458</name>
</gene>
<dbReference type="GO" id="GO:0005524">
    <property type="term" value="F:ATP binding"/>
    <property type="evidence" value="ECO:0007669"/>
    <property type="project" value="InterPro"/>
</dbReference>
<feature type="compositionally biased region" description="Basic and acidic residues" evidence="1">
    <location>
        <begin position="452"/>
        <end position="464"/>
    </location>
</feature>
<proteinExistence type="predicted"/>
<dbReference type="InterPro" id="IPR008271">
    <property type="entry name" value="Ser/Thr_kinase_AS"/>
</dbReference>
<dbReference type="InterPro" id="IPR000719">
    <property type="entry name" value="Prot_kinase_dom"/>
</dbReference>
<dbReference type="InterPro" id="IPR035892">
    <property type="entry name" value="C2_domain_sf"/>
</dbReference>
<dbReference type="EMBL" id="CAJVPL010000737">
    <property type="protein sequence ID" value="CAG8525571.1"/>
    <property type="molecule type" value="Genomic_DNA"/>
</dbReference>
<reference evidence="4" key="1">
    <citation type="submission" date="2021-06" db="EMBL/GenBank/DDBJ databases">
        <authorList>
            <person name="Kallberg Y."/>
            <person name="Tangrot J."/>
            <person name="Rosling A."/>
        </authorList>
    </citation>
    <scope>NUCLEOTIDE SEQUENCE</scope>
    <source>
        <strain evidence="4">MT106</strain>
    </source>
</reference>
<dbReference type="InterPro" id="IPR000008">
    <property type="entry name" value="C2_dom"/>
</dbReference>
<dbReference type="Gene3D" id="2.60.40.150">
    <property type="entry name" value="C2 domain"/>
    <property type="match status" value="1"/>
</dbReference>
<dbReference type="Pfam" id="PF00069">
    <property type="entry name" value="Pkinase"/>
    <property type="match status" value="1"/>
</dbReference>
<dbReference type="GO" id="GO:0004672">
    <property type="term" value="F:protein kinase activity"/>
    <property type="evidence" value="ECO:0007669"/>
    <property type="project" value="InterPro"/>
</dbReference>
<dbReference type="SUPFAM" id="SSF56112">
    <property type="entry name" value="Protein kinase-like (PK-like)"/>
    <property type="match status" value="1"/>
</dbReference>
<dbReference type="Proteomes" id="UP000789831">
    <property type="component" value="Unassembled WGS sequence"/>
</dbReference>
<evidence type="ECO:0000313" key="5">
    <source>
        <dbReference type="Proteomes" id="UP000789831"/>
    </source>
</evidence>
<dbReference type="SUPFAM" id="SSF49562">
    <property type="entry name" value="C2 domain (Calcium/lipid-binding domain, CaLB)"/>
    <property type="match status" value="1"/>
</dbReference>
<evidence type="ECO:0000256" key="1">
    <source>
        <dbReference type="SAM" id="MobiDB-lite"/>
    </source>
</evidence>
<feature type="compositionally biased region" description="Polar residues" evidence="1">
    <location>
        <begin position="479"/>
        <end position="488"/>
    </location>
</feature>
<dbReference type="PANTHER" id="PTHR24362">
    <property type="entry name" value="SERINE/THREONINE-PROTEIN KINASE NEK"/>
    <property type="match status" value="1"/>
</dbReference>
<evidence type="ECO:0000259" key="2">
    <source>
        <dbReference type="PROSITE" id="PS50004"/>
    </source>
</evidence>
<protein>
    <submittedName>
        <fullName evidence="4">6173_t:CDS:1</fullName>
    </submittedName>
</protein>
<organism evidence="4 5">
    <name type="scientific">Ambispora gerdemannii</name>
    <dbReference type="NCBI Taxonomy" id="144530"/>
    <lineage>
        <taxon>Eukaryota</taxon>
        <taxon>Fungi</taxon>
        <taxon>Fungi incertae sedis</taxon>
        <taxon>Mucoromycota</taxon>
        <taxon>Glomeromycotina</taxon>
        <taxon>Glomeromycetes</taxon>
        <taxon>Archaeosporales</taxon>
        <taxon>Ambisporaceae</taxon>
        <taxon>Ambispora</taxon>
    </lineage>
</organism>
<keyword evidence="5" id="KW-1185">Reference proteome</keyword>
<dbReference type="SMART" id="SM00220">
    <property type="entry name" value="S_TKc"/>
    <property type="match status" value="1"/>
</dbReference>
<dbReference type="InterPro" id="IPR011009">
    <property type="entry name" value="Kinase-like_dom_sf"/>
</dbReference>
<dbReference type="AlphaFoldDB" id="A0A9N9ACX0"/>
<feature type="region of interest" description="Disordered" evidence="1">
    <location>
        <begin position="419"/>
        <end position="503"/>
    </location>
</feature>
<evidence type="ECO:0000259" key="3">
    <source>
        <dbReference type="PROSITE" id="PS50011"/>
    </source>
</evidence>
<feature type="domain" description="Protein kinase" evidence="3">
    <location>
        <begin position="522"/>
        <end position="794"/>
    </location>
</feature>
<dbReference type="PROSITE" id="PS00108">
    <property type="entry name" value="PROTEIN_KINASE_ST"/>
    <property type="match status" value="1"/>
</dbReference>
<feature type="compositionally biased region" description="Low complexity" evidence="1">
    <location>
        <begin position="523"/>
        <end position="543"/>
    </location>
</feature>
<dbReference type="PROSITE" id="PS50004">
    <property type="entry name" value="C2"/>
    <property type="match status" value="1"/>
</dbReference>
<dbReference type="OrthoDB" id="2449239at2759"/>